<accession>A0A1Y2BT97</accession>
<evidence type="ECO:0000256" key="1">
    <source>
        <dbReference type="SAM" id="Phobius"/>
    </source>
</evidence>
<evidence type="ECO:0000313" key="3">
    <source>
        <dbReference type="Proteomes" id="UP000193642"/>
    </source>
</evidence>
<reference evidence="2 3" key="1">
    <citation type="submission" date="2016-07" db="EMBL/GenBank/DDBJ databases">
        <title>Pervasive Adenine N6-methylation of Active Genes in Fungi.</title>
        <authorList>
            <consortium name="DOE Joint Genome Institute"/>
            <person name="Mondo S.J."/>
            <person name="Dannebaum R.O."/>
            <person name="Kuo R.C."/>
            <person name="Labutti K."/>
            <person name="Haridas S."/>
            <person name="Kuo A."/>
            <person name="Salamov A."/>
            <person name="Ahrendt S.R."/>
            <person name="Lipzen A."/>
            <person name="Sullivan W."/>
            <person name="Andreopoulos W.B."/>
            <person name="Clum A."/>
            <person name="Lindquist E."/>
            <person name="Daum C."/>
            <person name="Ramamoorthy G.K."/>
            <person name="Gryganskyi A."/>
            <person name="Culley D."/>
            <person name="Magnuson J.K."/>
            <person name="James T.Y."/>
            <person name="O'Malley M.A."/>
            <person name="Stajich J.E."/>
            <person name="Spatafora J.W."/>
            <person name="Visel A."/>
            <person name="Grigoriev I.V."/>
        </authorList>
    </citation>
    <scope>NUCLEOTIDE SEQUENCE [LARGE SCALE GENOMIC DNA]</scope>
    <source>
        <strain evidence="2 3">JEL800</strain>
    </source>
</reference>
<keyword evidence="1" id="KW-0472">Membrane</keyword>
<feature type="transmembrane region" description="Helical" evidence="1">
    <location>
        <begin position="12"/>
        <end position="33"/>
    </location>
</feature>
<evidence type="ECO:0008006" key="4">
    <source>
        <dbReference type="Google" id="ProtNLM"/>
    </source>
</evidence>
<sequence>MKEGIRRNPPIYLLFTAVGFGVGLAGYFGWHAIRTDPHLLLVNKKTNPHPWLSVDQGTNIKLYSINQKFDKNVKKGYHDDL</sequence>
<keyword evidence="3" id="KW-1185">Reference proteome</keyword>
<keyword evidence="1" id="KW-0812">Transmembrane</keyword>
<dbReference type="InterPro" id="IPR010530">
    <property type="entry name" value="B12D"/>
</dbReference>
<protein>
    <recommendedName>
        <fullName evidence="4">NADH-ubiquinone reductase complex 1 MLRQ subunit</fullName>
    </recommendedName>
</protein>
<dbReference type="OrthoDB" id="5511684at2759"/>
<comment type="caution">
    <text evidence="2">The sequence shown here is derived from an EMBL/GenBank/DDBJ whole genome shotgun (WGS) entry which is preliminary data.</text>
</comment>
<dbReference type="EMBL" id="MCGO01000047">
    <property type="protein sequence ID" value="ORY37978.1"/>
    <property type="molecule type" value="Genomic_DNA"/>
</dbReference>
<proteinExistence type="predicted"/>
<keyword evidence="1" id="KW-1133">Transmembrane helix</keyword>
<dbReference type="Proteomes" id="UP000193642">
    <property type="component" value="Unassembled WGS sequence"/>
</dbReference>
<name>A0A1Y2BT97_9FUNG</name>
<organism evidence="2 3">
    <name type="scientific">Rhizoclosmatium globosum</name>
    <dbReference type="NCBI Taxonomy" id="329046"/>
    <lineage>
        <taxon>Eukaryota</taxon>
        <taxon>Fungi</taxon>
        <taxon>Fungi incertae sedis</taxon>
        <taxon>Chytridiomycota</taxon>
        <taxon>Chytridiomycota incertae sedis</taxon>
        <taxon>Chytridiomycetes</taxon>
        <taxon>Chytridiales</taxon>
        <taxon>Chytriomycetaceae</taxon>
        <taxon>Rhizoclosmatium</taxon>
    </lineage>
</organism>
<dbReference type="AlphaFoldDB" id="A0A1Y2BT97"/>
<dbReference type="Pfam" id="PF06522">
    <property type="entry name" value="B12D"/>
    <property type="match status" value="1"/>
</dbReference>
<gene>
    <name evidence="2" type="ORF">BCR33DRAFT_789383</name>
</gene>
<evidence type="ECO:0000313" key="2">
    <source>
        <dbReference type="EMBL" id="ORY37978.1"/>
    </source>
</evidence>